<keyword evidence="2" id="KW-0560">Oxidoreductase</keyword>
<dbReference type="SUPFAM" id="SSF54593">
    <property type="entry name" value="Glyoxalase/Bleomycin resistance protein/Dihydroxybiphenyl dioxygenase"/>
    <property type="match status" value="1"/>
</dbReference>
<feature type="domain" description="VOC" evidence="1">
    <location>
        <begin position="151"/>
        <end position="268"/>
    </location>
</feature>
<reference evidence="2 3" key="1">
    <citation type="submission" date="2017-12" db="EMBL/GenBank/DDBJ databases">
        <title>Taxonomic description and draft genome of Pradoshia cofamensis Gen. nov., sp. nov., a thermotolerant bacillale isolated from anterior gut of earthworm Eisenia fetida.</title>
        <authorList>
            <person name="Saha T."/>
            <person name="Chakraborty R."/>
        </authorList>
    </citation>
    <scope>NUCLEOTIDE SEQUENCE [LARGE SCALE GENOMIC DNA]</scope>
    <source>
        <strain evidence="2 3">EAG3</strain>
    </source>
</reference>
<dbReference type="InterPro" id="IPR052537">
    <property type="entry name" value="Extradiol_RC_dioxygenase"/>
</dbReference>
<comment type="caution">
    <text evidence="2">The sequence shown here is derived from an EMBL/GenBank/DDBJ whole genome shotgun (WGS) entry which is preliminary data.</text>
</comment>
<protein>
    <submittedName>
        <fullName evidence="2">Ring-cleaving dioxygenase</fullName>
    </submittedName>
</protein>
<dbReference type="GO" id="GO:0051213">
    <property type="term" value="F:dioxygenase activity"/>
    <property type="evidence" value="ECO:0007669"/>
    <property type="project" value="UniProtKB-KW"/>
</dbReference>
<organism evidence="2 3">
    <name type="scientific">Pradoshia eiseniae</name>
    <dbReference type="NCBI Taxonomy" id="2064768"/>
    <lineage>
        <taxon>Bacteria</taxon>
        <taxon>Bacillati</taxon>
        <taxon>Bacillota</taxon>
        <taxon>Bacilli</taxon>
        <taxon>Bacillales</taxon>
        <taxon>Bacillaceae</taxon>
        <taxon>Pradoshia</taxon>
    </lineage>
</organism>
<dbReference type="InterPro" id="IPR029068">
    <property type="entry name" value="Glyas_Bleomycin-R_OHBP_Dase"/>
</dbReference>
<dbReference type="EMBL" id="PKOZ01000009">
    <property type="protein sequence ID" value="PQD94513.1"/>
    <property type="molecule type" value="Genomic_DNA"/>
</dbReference>
<dbReference type="OrthoDB" id="9785698at2"/>
<keyword evidence="2" id="KW-0223">Dioxygenase</keyword>
<dbReference type="InterPro" id="IPR037523">
    <property type="entry name" value="VOC_core"/>
</dbReference>
<dbReference type="AlphaFoldDB" id="A0A2S7MXM9"/>
<dbReference type="Proteomes" id="UP000239663">
    <property type="component" value="Unassembled WGS sequence"/>
</dbReference>
<sequence length="312" mass="34914">MFKTMGIHHISAIVGNPQENLDFYSGILGLRLVKKTVNFDDPGTYHLYFGNDKGSPGTIMTFFPWNKGFKGRIGTGQVGVTSFAIPPGSMAFWEERFQTYHVSFKKTVRFGETYIAFEDPHGLQLELVERDNGAHSDWSFNGVSPETGIKGFAGAILLTSSPGHTMGLIKNGLGLAAVGKEGDYVRYRSEAEFGNVIDVDVSEHERGRMGTGTVHHIAWRAADNEEQGLAREFLINKGYAVTSVKDRKYFQAIYFKEHGDILFEIATDPPGFLIDEEAGHLGETLMLPDEYESMRREIERNLMKIYVREING</sequence>
<proteinExistence type="predicted"/>
<evidence type="ECO:0000259" key="1">
    <source>
        <dbReference type="PROSITE" id="PS51819"/>
    </source>
</evidence>
<evidence type="ECO:0000313" key="2">
    <source>
        <dbReference type="EMBL" id="PQD94513.1"/>
    </source>
</evidence>
<dbReference type="Gene3D" id="3.10.180.10">
    <property type="entry name" value="2,3-Dihydroxybiphenyl 1,2-Dioxygenase, domain 1"/>
    <property type="match status" value="2"/>
</dbReference>
<keyword evidence="3" id="KW-1185">Reference proteome</keyword>
<evidence type="ECO:0000313" key="3">
    <source>
        <dbReference type="Proteomes" id="UP000239663"/>
    </source>
</evidence>
<dbReference type="CDD" id="cd08346">
    <property type="entry name" value="PcpA_N_like"/>
    <property type="match status" value="1"/>
</dbReference>
<dbReference type="Pfam" id="PF00903">
    <property type="entry name" value="Glyoxalase"/>
    <property type="match status" value="1"/>
</dbReference>
<feature type="domain" description="VOC" evidence="1">
    <location>
        <begin position="6"/>
        <end position="130"/>
    </location>
</feature>
<gene>
    <name evidence="2" type="ORF">CYL18_13975</name>
</gene>
<dbReference type="PANTHER" id="PTHR36110">
    <property type="entry name" value="RING-CLEAVING DIOXYGENASE MHQE-RELATED"/>
    <property type="match status" value="1"/>
</dbReference>
<dbReference type="RefSeq" id="WP_104850151.1">
    <property type="nucleotide sequence ID" value="NZ_PKOZ01000009.1"/>
</dbReference>
<dbReference type="PANTHER" id="PTHR36110:SF2">
    <property type="entry name" value="RING-CLEAVING DIOXYGENASE MHQE-RELATED"/>
    <property type="match status" value="1"/>
</dbReference>
<dbReference type="InterPro" id="IPR004360">
    <property type="entry name" value="Glyas_Fos-R_dOase_dom"/>
</dbReference>
<name>A0A2S7MXM9_9BACI</name>
<dbReference type="PROSITE" id="PS51819">
    <property type="entry name" value="VOC"/>
    <property type="match status" value="2"/>
</dbReference>
<accession>A0A2S7MXM9</accession>